<proteinExistence type="predicted"/>
<protein>
    <submittedName>
        <fullName evidence="2">Uncharacterized protein</fullName>
    </submittedName>
</protein>
<keyword evidence="3" id="KW-1185">Reference proteome</keyword>
<reference evidence="2" key="1">
    <citation type="journal article" date="2020" name="bioRxiv">
        <title>Chromosome-level reference genome of the European wasp spider Argiope bruennichi: a resource for studies on range expansion and evolutionary adaptation.</title>
        <authorList>
            <person name="Sheffer M.M."/>
            <person name="Hoppe A."/>
            <person name="Krehenwinkel H."/>
            <person name="Uhl G."/>
            <person name="Kuss A.W."/>
            <person name="Jensen L."/>
            <person name="Jensen C."/>
            <person name="Gillespie R.G."/>
            <person name="Hoff K.J."/>
            <person name="Prost S."/>
        </authorList>
    </citation>
    <scope>NUCLEOTIDE SEQUENCE</scope>
</reference>
<feature type="region of interest" description="Disordered" evidence="1">
    <location>
        <begin position="1"/>
        <end position="57"/>
    </location>
</feature>
<gene>
    <name evidence="2" type="ORF">HNY73_022807</name>
</gene>
<accession>A0A8T0E4E8</accession>
<evidence type="ECO:0000256" key="1">
    <source>
        <dbReference type="SAM" id="MobiDB-lite"/>
    </source>
</evidence>
<feature type="compositionally biased region" description="Basic and acidic residues" evidence="1">
    <location>
        <begin position="44"/>
        <end position="57"/>
    </location>
</feature>
<dbReference type="Proteomes" id="UP000807504">
    <property type="component" value="Unassembled WGS sequence"/>
</dbReference>
<reference evidence="2" key="2">
    <citation type="submission" date="2020-06" db="EMBL/GenBank/DDBJ databases">
        <authorList>
            <person name="Sheffer M."/>
        </authorList>
    </citation>
    <scope>NUCLEOTIDE SEQUENCE</scope>
</reference>
<comment type="caution">
    <text evidence="2">The sequence shown here is derived from an EMBL/GenBank/DDBJ whole genome shotgun (WGS) entry which is preliminary data.</text>
</comment>
<evidence type="ECO:0000313" key="2">
    <source>
        <dbReference type="EMBL" id="KAF8764761.1"/>
    </source>
</evidence>
<name>A0A8T0E4E8_ARGBR</name>
<sequence length="82" mass="9157">MLFRHEGELKRDTTAHSTPTTDDTGRRHAPLKSETQSSQQYETCPRRERGEDASSIDNRHFVTFQLSSATPGAGVGRCVRVP</sequence>
<dbReference type="AlphaFoldDB" id="A0A8T0E4E8"/>
<feature type="compositionally biased region" description="Polar residues" evidence="1">
    <location>
        <begin position="33"/>
        <end position="42"/>
    </location>
</feature>
<feature type="compositionally biased region" description="Basic and acidic residues" evidence="1">
    <location>
        <begin position="1"/>
        <end position="14"/>
    </location>
</feature>
<evidence type="ECO:0000313" key="3">
    <source>
        <dbReference type="Proteomes" id="UP000807504"/>
    </source>
</evidence>
<organism evidence="2 3">
    <name type="scientific">Argiope bruennichi</name>
    <name type="common">Wasp spider</name>
    <name type="synonym">Aranea bruennichi</name>
    <dbReference type="NCBI Taxonomy" id="94029"/>
    <lineage>
        <taxon>Eukaryota</taxon>
        <taxon>Metazoa</taxon>
        <taxon>Ecdysozoa</taxon>
        <taxon>Arthropoda</taxon>
        <taxon>Chelicerata</taxon>
        <taxon>Arachnida</taxon>
        <taxon>Araneae</taxon>
        <taxon>Araneomorphae</taxon>
        <taxon>Entelegynae</taxon>
        <taxon>Araneoidea</taxon>
        <taxon>Araneidae</taxon>
        <taxon>Argiope</taxon>
    </lineage>
</organism>
<dbReference type="EMBL" id="JABXBU010002231">
    <property type="protein sequence ID" value="KAF8764761.1"/>
    <property type="molecule type" value="Genomic_DNA"/>
</dbReference>